<accession>A0ABP7Q2A9</accession>
<evidence type="ECO:0000313" key="2">
    <source>
        <dbReference type="Proteomes" id="UP001500034"/>
    </source>
</evidence>
<proteinExistence type="predicted"/>
<protein>
    <submittedName>
        <fullName evidence="1">Uncharacterized protein</fullName>
    </submittedName>
</protein>
<organism evidence="1 2">
    <name type="scientific">Streptomyces marokkonensis</name>
    <dbReference type="NCBI Taxonomy" id="324855"/>
    <lineage>
        <taxon>Bacteria</taxon>
        <taxon>Bacillati</taxon>
        <taxon>Actinomycetota</taxon>
        <taxon>Actinomycetes</taxon>
        <taxon>Kitasatosporales</taxon>
        <taxon>Streptomycetaceae</taxon>
        <taxon>Streptomyces</taxon>
    </lineage>
</organism>
<comment type="caution">
    <text evidence="1">The sequence shown here is derived from an EMBL/GenBank/DDBJ whole genome shotgun (WGS) entry which is preliminary data.</text>
</comment>
<evidence type="ECO:0000313" key="1">
    <source>
        <dbReference type="EMBL" id="GAA3973937.1"/>
    </source>
</evidence>
<sequence length="296" mass="32344">MLSSEGLLKAPKGRASRLMLLAVTLIVVLPAVWSRKAERREGALDVLRLLFGLPQPSPDRHTEQGHWPGSRTYTRPMTADRLVDTLLFWAMDESEGDTTCHLGPNIHISPDRLPLPGEAAVQEAIHRLVSRGWAHVGPRGRNAAGEIVFYTLTSAGVQEADRRRRVIGSRRDRLVYAENAILNWAFETAEPGRPVELLDFIDSDVNSFYGSPLTAAEITAASSNLVGLKMLSTTGGPLTGVWLEPEGFACAMSGQPVRSYIEPKSQHFEQHIHPGAAGAQGIDVSQRVVERKSEGS</sequence>
<dbReference type="Proteomes" id="UP001500034">
    <property type="component" value="Unassembled WGS sequence"/>
</dbReference>
<dbReference type="EMBL" id="BAABCQ010000039">
    <property type="protein sequence ID" value="GAA3973937.1"/>
    <property type="molecule type" value="Genomic_DNA"/>
</dbReference>
<keyword evidence="2" id="KW-1185">Reference proteome</keyword>
<name>A0ABP7Q2A9_9ACTN</name>
<gene>
    <name evidence="1" type="ORF">GCM10022384_25550</name>
</gene>
<reference evidence="2" key="1">
    <citation type="journal article" date="2019" name="Int. J. Syst. Evol. Microbiol.">
        <title>The Global Catalogue of Microorganisms (GCM) 10K type strain sequencing project: providing services to taxonomists for standard genome sequencing and annotation.</title>
        <authorList>
            <consortium name="The Broad Institute Genomics Platform"/>
            <consortium name="The Broad Institute Genome Sequencing Center for Infectious Disease"/>
            <person name="Wu L."/>
            <person name="Ma J."/>
        </authorList>
    </citation>
    <scope>NUCLEOTIDE SEQUENCE [LARGE SCALE GENOMIC DNA]</scope>
    <source>
        <strain evidence="2">JCM 17027</strain>
    </source>
</reference>